<dbReference type="Gene3D" id="2.60.120.200">
    <property type="match status" value="1"/>
</dbReference>
<evidence type="ECO:0000256" key="11">
    <source>
        <dbReference type="ARBA" id="ARBA00022840"/>
    </source>
</evidence>
<keyword evidence="10" id="KW-0418">Kinase</keyword>
<accession>A0AAV7F0F6</accession>
<evidence type="ECO:0000256" key="16">
    <source>
        <dbReference type="SAM" id="Phobius"/>
    </source>
</evidence>
<dbReference type="InterPro" id="IPR001220">
    <property type="entry name" value="Legume_lectin_dom"/>
</dbReference>
<keyword evidence="12 16" id="KW-1133">Transmembrane helix</keyword>
<dbReference type="InterPro" id="IPR013320">
    <property type="entry name" value="ConA-like_dom_sf"/>
</dbReference>
<evidence type="ECO:0000256" key="10">
    <source>
        <dbReference type="ARBA" id="ARBA00022777"/>
    </source>
</evidence>
<dbReference type="Gene3D" id="1.10.510.10">
    <property type="entry name" value="Transferase(Phosphotransferase) domain 1"/>
    <property type="match status" value="1"/>
</dbReference>
<keyword evidence="7" id="KW-0732">Signal</keyword>
<keyword evidence="8" id="KW-0430">Lectin</keyword>
<dbReference type="SMART" id="SM00220">
    <property type="entry name" value="S_TKc"/>
    <property type="match status" value="1"/>
</dbReference>
<dbReference type="InterPro" id="IPR050528">
    <property type="entry name" value="L-type_Lectin-RKs"/>
</dbReference>
<evidence type="ECO:0000256" key="15">
    <source>
        <dbReference type="ARBA" id="ARBA00048679"/>
    </source>
</evidence>
<evidence type="ECO:0000256" key="14">
    <source>
        <dbReference type="ARBA" id="ARBA00047899"/>
    </source>
</evidence>
<dbReference type="Pfam" id="PF00069">
    <property type="entry name" value="Pkinase"/>
    <property type="match status" value="1"/>
</dbReference>
<dbReference type="PROSITE" id="PS50011">
    <property type="entry name" value="PROTEIN_KINASE_DOM"/>
    <property type="match status" value="1"/>
</dbReference>
<evidence type="ECO:0000256" key="1">
    <source>
        <dbReference type="ARBA" id="ARBA00004479"/>
    </source>
</evidence>
<comment type="subcellular location">
    <subcellularLocation>
        <location evidence="1">Membrane</location>
        <topology evidence="1">Single-pass type I membrane protein</topology>
    </subcellularLocation>
</comment>
<evidence type="ECO:0000256" key="5">
    <source>
        <dbReference type="ARBA" id="ARBA00022527"/>
    </source>
</evidence>
<dbReference type="Pfam" id="PF00139">
    <property type="entry name" value="Lectin_legB"/>
    <property type="match status" value="1"/>
</dbReference>
<comment type="catalytic activity">
    <reaction evidence="15">
        <text>L-seryl-[protein] + ATP = O-phospho-L-seryl-[protein] + ADP + H(+)</text>
        <dbReference type="Rhea" id="RHEA:17989"/>
        <dbReference type="Rhea" id="RHEA-COMP:9863"/>
        <dbReference type="Rhea" id="RHEA-COMP:11604"/>
        <dbReference type="ChEBI" id="CHEBI:15378"/>
        <dbReference type="ChEBI" id="CHEBI:29999"/>
        <dbReference type="ChEBI" id="CHEBI:30616"/>
        <dbReference type="ChEBI" id="CHEBI:83421"/>
        <dbReference type="ChEBI" id="CHEBI:456216"/>
        <dbReference type="EC" id="2.7.11.1"/>
    </reaction>
</comment>
<dbReference type="EC" id="2.7.11.1" evidence="4"/>
<protein>
    <recommendedName>
        <fullName evidence="4">non-specific serine/threonine protein kinase</fullName>
        <ecNumber evidence="4">2.7.11.1</ecNumber>
    </recommendedName>
</protein>
<dbReference type="GO" id="GO:0004674">
    <property type="term" value="F:protein serine/threonine kinase activity"/>
    <property type="evidence" value="ECO:0007669"/>
    <property type="project" value="UniProtKB-KW"/>
</dbReference>
<keyword evidence="6 16" id="KW-0812">Transmembrane</keyword>
<proteinExistence type="inferred from homology"/>
<feature type="domain" description="Protein kinase" evidence="17">
    <location>
        <begin position="4"/>
        <end position="389"/>
    </location>
</feature>
<comment type="similarity">
    <text evidence="2">In the N-terminal section; belongs to the leguminous lectin family.</text>
</comment>
<dbReference type="GO" id="GO:0016020">
    <property type="term" value="C:membrane"/>
    <property type="evidence" value="ECO:0007669"/>
    <property type="project" value="UniProtKB-SubCell"/>
</dbReference>
<dbReference type="FunFam" id="1.10.510.10:FF:000108">
    <property type="entry name" value="L-type lectin-domain containing receptor kinase S.4"/>
    <property type="match status" value="1"/>
</dbReference>
<dbReference type="PANTHER" id="PTHR27007">
    <property type="match status" value="1"/>
</dbReference>
<dbReference type="InterPro" id="IPR000719">
    <property type="entry name" value="Prot_kinase_dom"/>
</dbReference>
<evidence type="ECO:0000256" key="2">
    <source>
        <dbReference type="ARBA" id="ARBA00008536"/>
    </source>
</evidence>
<dbReference type="EMBL" id="JAINDJ010000003">
    <property type="protein sequence ID" value="KAG9454595.1"/>
    <property type="molecule type" value="Genomic_DNA"/>
</dbReference>
<dbReference type="GO" id="GO:0005524">
    <property type="term" value="F:ATP binding"/>
    <property type="evidence" value="ECO:0007669"/>
    <property type="project" value="UniProtKB-KW"/>
</dbReference>
<dbReference type="PROSITE" id="PS00108">
    <property type="entry name" value="PROTEIN_KINASE_ST"/>
    <property type="match status" value="1"/>
</dbReference>
<keyword evidence="19" id="KW-1185">Reference proteome</keyword>
<dbReference type="Proteomes" id="UP000825729">
    <property type="component" value="Unassembled WGS sequence"/>
</dbReference>
<comment type="catalytic activity">
    <reaction evidence="14">
        <text>L-threonyl-[protein] + ATP = O-phospho-L-threonyl-[protein] + ADP + H(+)</text>
        <dbReference type="Rhea" id="RHEA:46608"/>
        <dbReference type="Rhea" id="RHEA-COMP:11060"/>
        <dbReference type="Rhea" id="RHEA-COMP:11605"/>
        <dbReference type="ChEBI" id="CHEBI:15378"/>
        <dbReference type="ChEBI" id="CHEBI:30013"/>
        <dbReference type="ChEBI" id="CHEBI:30616"/>
        <dbReference type="ChEBI" id="CHEBI:61977"/>
        <dbReference type="ChEBI" id="CHEBI:456216"/>
        <dbReference type="EC" id="2.7.11.1"/>
    </reaction>
</comment>
<evidence type="ECO:0000256" key="3">
    <source>
        <dbReference type="ARBA" id="ARBA00010217"/>
    </source>
</evidence>
<dbReference type="AlphaFoldDB" id="A0AAV7F0F6"/>
<sequence length="408" mass="45122">MSPSKTLEAVQSGSYLGLFNITNNGDPSNHIAAIEFDTAVNKELGDINDNHVGIDINSLRSFNASPAGYYIDEDGGFRNETLMSGRRFQAWVEYDGKQKRLSVTMAPLRTPKPKRPLLSSRIDLSSVIKDPVYVGFSASTATLKSFHYIAGWSFKMNGEARPLDTSTLPKIPDFNKKSNLGVIIGVSSAAAGSVLLLIICVIVYMKQIKRRRRSKFEEVASGLFYLHEKWAQAILHRDIKPANVLLDENLNGKLGDFGLSRLYEHGSDPHTTRVVGTVGYMAPELSRTGKATKASDVYAFGAVMLEVVCGRRPMDHLAPPNMIMLVDWVFDCFKEGRLFTVVDAKLLGTSFKIEELQEVEMVLKLGLLCTHDSAVDRPTIGEVLQYLNLDRPLPEVPVDSLRSGILDP</sequence>
<evidence type="ECO:0000313" key="18">
    <source>
        <dbReference type="EMBL" id="KAG9454595.1"/>
    </source>
</evidence>
<keyword evidence="11" id="KW-0067">ATP-binding</keyword>
<dbReference type="InterPro" id="IPR008271">
    <property type="entry name" value="Ser/Thr_kinase_AS"/>
</dbReference>
<dbReference type="SUPFAM" id="SSF49899">
    <property type="entry name" value="Concanavalin A-like lectins/glucanases"/>
    <property type="match status" value="1"/>
</dbReference>
<evidence type="ECO:0000256" key="4">
    <source>
        <dbReference type="ARBA" id="ARBA00012513"/>
    </source>
</evidence>
<reference evidence="18 19" key="1">
    <citation type="submission" date="2021-07" db="EMBL/GenBank/DDBJ databases">
        <title>The Aristolochia fimbriata genome: insights into angiosperm evolution, floral development and chemical biosynthesis.</title>
        <authorList>
            <person name="Jiao Y."/>
        </authorList>
    </citation>
    <scope>NUCLEOTIDE SEQUENCE [LARGE SCALE GENOMIC DNA]</scope>
    <source>
        <strain evidence="18">IBCAS-2021</strain>
        <tissue evidence="18">Leaf</tissue>
    </source>
</reference>
<organism evidence="18 19">
    <name type="scientific">Aristolochia fimbriata</name>
    <name type="common">White veined hardy Dutchman's pipe vine</name>
    <dbReference type="NCBI Taxonomy" id="158543"/>
    <lineage>
        <taxon>Eukaryota</taxon>
        <taxon>Viridiplantae</taxon>
        <taxon>Streptophyta</taxon>
        <taxon>Embryophyta</taxon>
        <taxon>Tracheophyta</taxon>
        <taxon>Spermatophyta</taxon>
        <taxon>Magnoliopsida</taxon>
        <taxon>Magnoliidae</taxon>
        <taxon>Piperales</taxon>
        <taxon>Aristolochiaceae</taxon>
        <taxon>Aristolochia</taxon>
    </lineage>
</organism>
<evidence type="ECO:0000256" key="13">
    <source>
        <dbReference type="ARBA" id="ARBA00023136"/>
    </source>
</evidence>
<dbReference type="SUPFAM" id="SSF56112">
    <property type="entry name" value="Protein kinase-like (PK-like)"/>
    <property type="match status" value="1"/>
</dbReference>
<evidence type="ECO:0000256" key="8">
    <source>
        <dbReference type="ARBA" id="ARBA00022734"/>
    </source>
</evidence>
<evidence type="ECO:0000313" key="19">
    <source>
        <dbReference type="Proteomes" id="UP000825729"/>
    </source>
</evidence>
<gene>
    <name evidence="18" type="ORF">H6P81_007499</name>
</gene>
<evidence type="ECO:0000256" key="7">
    <source>
        <dbReference type="ARBA" id="ARBA00022729"/>
    </source>
</evidence>
<name>A0AAV7F0F6_ARIFI</name>
<evidence type="ECO:0000259" key="17">
    <source>
        <dbReference type="PROSITE" id="PS50011"/>
    </source>
</evidence>
<comment type="caution">
    <text evidence="18">The sequence shown here is derived from an EMBL/GenBank/DDBJ whole genome shotgun (WGS) entry which is preliminary data.</text>
</comment>
<evidence type="ECO:0000256" key="6">
    <source>
        <dbReference type="ARBA" id="ARBA00022692"/>
    </source>
</evidence>
<evidence type="ECO:0000256" key="12">
    <source>
        <dbReference type="ARBA" id="ARBA00022989"/>
    </source>
</evidence>
<comment type="similarity">
    <text evidence="3">In the C-terminal section; belongs to the protein kinase superfamily. Ser/Thr protein kinase family.</text>
</comment>
<keyword evidence="13 16" id="KW-0472">Membrane</keyword>
<keyword evidence="9" id="KW-0547">Nucleotide-binding</keyword>
<keyword evidence="5" id="KW-0723">Serine/threonine-protein kinase</keyword>
<dbReference type="GO" id="GO:0030246">
    <property type="term" value="F:carbohydrate binding"/>
    <property type="evidence" value="ECO:0007669"/>
    <property type="project" value="UniProtKB-KW"/>
</dbReference>
<dbReference type="CDD" id="cd06899">
    <property type="entry name" value="lectin_legume_LecRK_Arcelin_ConA"/>
    <property type="match status" value="1"/>
</dbReference>
<feature type="transmembrane region" description="Helical" evidence="16">
    <location>
        <begin position="180"/>
        <end position="205"/>
    </location>
</feature>
<evidence type="ECO:0000256" key="9">
    <source>
        <dbReference type="ARBA" id="ARBA00022741"/>
    </source>
</evidence>
<keyword evidence="10" id="KW-0808">Transferase</keyword>
<dbReference type="InterPro" id="IPR011009">
    <property type="entry name" value="Kinase-like_dom_sf"/>
</dbReference>